<comment type="caution">
    <text evidence="1">The sequence shown here is derived from an EMBL/GenBank/DDBJ whole genome shotgun (WGS) entry which is preliminary data.</text>
</comment>
<sequence>MAEEDVYTKDGTVDYLGNPANRKETGTWRACPFIIVSFTESKLLIISTVHALNFNLLIIVQSQLLLMKRLKLKRAFH</sequence>
<evidence type="ECO:0000313" key="2">
    <source>
        <dbReference type="Proteomes" id="UP000309997"/>
    </source>
</evidence>
<keyword evidence="2" id="KW-1185">Reference proteome</keyword>
<organism evidence="1 2">
    <name type="scientific">Populus alba</name>
    <name type="common">White poplar</name>
    <dbReference type="NCBI Taxonomy" id="43335"/>
    <lineage>
        <taxon>Eukaryota</taxon>
        <taxon>Viridiplantae</taxon>
        <taxon>Streptophyta</taxon>
        <taxon>Embryophyta</taxon>
        <taxon>Tracheophyta</taxon>
        <taxon>Spermatophyta</taxon>
        <taxon>Magnoliopsida</taxon>
        <taxon>eudicotyledons</taxon>
        <taxon>Gunneridae</taxon>
        <taxon>Pentapetalae</taxon>
        <taxon>rosids</taxon>
        <taxon>fabids</taxon>
        <taxon>Malpighiales</taxon>
        <taxon>Salicaceae</taxon>
        <taxon>Saliceae</taxon>
        <taxon>Populus</taxon>
    </lineage>
</organism>
<name>A0ACC4BPJ5_POPAL</name>
<dbReference type="EMBL" id="RCHU02000009">
    <property type="protein sequence ID" value="KAL3579981.1"/>
    <property type="molecule type" value="Genomic_DNA"/>
</dbReference>
<reference evidence="1 2" key="1">
    <citation type="journal article" date="2024" name="Plant Biotechnol. J.">
        <title>Genome and CRISPR/Cas9 system of a widespread forest tree (Populus alba) in the world.</title>
        <authorList>
            <person name="Liu Y.J."/>
            <person name="Jiang P.F."/>
            <person name="Han X.M."/>
            <person name="Li X.Y."/>
            <person name="Wang H.M."/>
            <person name="Wang Y.J."/>
            <person name="Wang X.X."/>
            <person name="Zeng Q.Y."/>
        </authorList>
    </citation>
    <scope>NUCLEOTIDE SEQUENCE [LARGE SCALE GENOMIC DNA]</scope>
    <source>
        <strain evidence="2">cv. PAL-ZL1</strain>
    </source>
</reference>
<dbReference type="Proteomes" id="UP000309997">
    <property type="component" value="Unassembled WGS sequence"/>
</dbReference>
<protein>
    <submittedName>
        <fullName evidence="1">Uncharacterized protein</fullName>
    </submittedName>
</protein>
<evidence type="ECO:0000313" key="1">
    <source>
        <dbReference type="EMBL" id="KAL3579981.1"/>
    </source>
</evidence>
<proteinExistence type="predicted"/>
<gene>
    <name evidence="1" type="ORF">D5086_017816</name>
</gene>
<accession>A0ACC4BPJ5</accession>